<dbReference type="InParanoid" id="A0A1E1L3V5"/>
<protein>
    <recommendedName>
        <fullName evidence="5">Transcription factor domain-containing protein</fullName>
    </recommendedName>
</protein>
<comment type="caution">
    <text evidence="3">The sequence shown here is derived from an EMBL/GenBank/DDBJ whole genome shotgun (WGS) entry which is preliminary data.</text>
</comment>
<dbReference type="EMBL" id="FJUW01000034">
    <property type="protein sequence ID" value="CZT05217.1"/>
    <property type="molecule type" value="Genomic_DNA"/>
</dbReference>
<dbReference type="GO" id="GO:0005634">
    <property type="term" value="C:nucleus"/>
    <property type="evidence" value="ECO:0007669"/>
    <property type="project" value="UniProtKB-SubCell"/>
</dbReference>
<sequence>MPSDCVFLEAPMTKQRLQATQQIHLTAKTDRSDIRIDTPTSSSGHWIRSDSTPTPGFLGETSYSATLDSSGLYTSAEIYDEVDMQFDPHDIEIGVDILKYLPDQQTSENFLELYISHTSGLIGIPWVIMRQILASIFSTYGHLMKSPREESDLEEISKRIIRAGYGAGTDAQDANGWAASLSGTNLRWDTLGLLYVAFAYACLPHPDHSNTDYALIDKRNVVKDRSIYVRELKTCVESCIKLSRNSIRPFLCNLLLKNMLLETSMEGDNKLSAWRLNHDLVAVATATGLHCYQGEPSVAVRSEMQKRLSGCVFRFDKELAMLTGRPPALGRRYYTCPTPLDLDDDVLVAGGEILQEEIAALDERGWNKKGATFPSTLCRFVVLAAMLLDEIMELFLGSLSDFRMDRVNELRTRTIETFAPIPHLISATKDSLRISAQDPTPLRPVLLWRPLLSRMEYLRIHFLLECLSVERGLESKKRQLEISREMVDLTLFPWLERGRGFTITKIYDLDSTLIVYGIPAVGIICTELLKQTRLNHTPSSCITPDIKLPTAEIVQNLSHMIAFLEWIAPDAGNYKLCQHIAKVIKRVLEQVFQPPTLITDEHQSNKQAEQSTIIGGFEPSLWTAGVNGLGMGLDDLEWLNTVDWIVDPFMM</sequence>
<name>A0A1E1L3V5_9HELO</name>
<dbReference type="AlphaFoldDB" id="A0A1E1L3V5"/>
<evidence type="ECO:0000256" key="2">
    <source>
        <dbReference type="ARBA" id="ARBA00023242"/>
    </source>
</evidence>
<dbReference type="CDD" id="cd12148">
    <property type="entry name" value="fungal_TF_MHR"/>
    <property type="match status" value="1"/>
</dbReference>
<evidence type="ECO:0000313" key="4">
    <source>
        <dbReference type="Proteomes" id="UP000178129"/>
    </source>
</evidence>
<keyword evidence="4" id="KW-1185">Reference proteome</keyword>
<comment type="subcellular location">
    <subcellularLocation>
        <location evidence="1">Nucleus</location>
    </subcellularLocation>
</comment>
<accession>A0A1E1L3V5</accession>
<proteinExistence type="predicted"/>
<dbReference type="PANTHER" id="PTHR31001:SF40">
    <property type="entry name" value="ZN(II)2CYS6 TRANSCRIPTION FACTOR (EUROFUNG)"/>
    <property type="match status" value="1"/>
</dbReference>
<keyword evidence="2" id="KW-0539">Nucleus</keyword>
<dbReference type="Proteomes" id="UP000178129">
    <property type="component" value="Unassembled WGS sequence"/>
</dbReference>
<organism evidence="3 4">
    <name type="scientific">Rhynchosporium graminicola</name>
    <dbReference type="NCBI Taxonomy" id="2792576"/>
    <lineage>
        <taxon>Eukaryota</taxon>
        <taxon>Fungi</taxon>
        <taxon>Dikarya</taxon>
        <taxon>Ascomycota</taxon>
        <taxon>Pezizomycotina</taxon>
        <taxon>Leotiomycetes</taxon>
        <taxon>Helotiales</taxon>
        <taxon>Ploettnerulaceae</taxon>
        <taxon>Rhynchosporium</taxon>
    </lineage>
</organism>
<evidence type="ECO:0000256" key="1">
    <source>
        <dbReference type="ARBA" id="ARBA00004123"/>
    </source>
</evidence>
<dbReference type="InterPro" id="IPR050613">
    <property type="entry name" value="Sec_Metabolite_Reg"/>
</dbReference>
<gene>
    <name evidence="3" type="ORF">RCO7_05377</name>
</gene>
<evidence type="ECO:0000313" key="3">
    <source>
        <dbReference type="EMBL" id="CZT05217.1"/>
    </source>
</evidence>
<reference evidence="4" key="1">
    <citation type="submission" date="2016-03" db="EMBL/GenBank/DDBJ databases">
        <authorList>
            <person name="Ploux O."/>
        </authorList>
    </citation>
    <scope>NUCLEOTIDE SEQUENCE [LARGE SCALE GENOMIC DNA]</scope>
    <source>
        <strain evidence="4">UK7</strain>
    </source>
</reference>
<dbReference type="PANTHER" id="PTHR31001">
    <property type="entry name" value="UNCHARACTERIZED TRANSCRIPTIONAL REGULATORY PROTEIN"/>
    <property type="match status" value="1"/>
</dbReference>
<evidence type="ECO:0008006" key="5">
    <source>
        <dbReference type="Google" id="ProtNLM"/>
    </source>
</evidence>